<dbReference type="EMBL" id="BMVF01000004">
    <property type="protein sequence ID" value="GHD86890.1"/>
    <property type="molecule type" value="Genomic_DNA"/>
</dbReference>
<protein>
    <submittedName>
        <fullName evidence="1">Uncharacterized protein</fullName>
    </submittedName>
</protein>
<dbReference type="NCBIfam" id="NF040893">
    <property type="entry name" value="SAVMC3_10250"/>
    <property type="match status" value="1"/>
</dbReference>
<reference evidence="1" key="1">
    <citation type="journal article" date="2014" name="Int. J. Syst. Evol. Microbiol.">
        <title>Complete genome sequence of Corynebacterium casei LMG S-19264T (=DSM 44701T), isolated from a smear-ripened cheese.</title>
        <authorList>
            <consortium name="US DOE Joint Genome Institute (JGI-PGF)"/>
            <person name="Walter F."/>
            <person name="Albersmeier A."/>
            <person name="Kalinowski J."/>
            <person name="Ruckert C."/>
        </authorList>
    </citation>
    <scope>NUCLEOTIDE SEQUENCE</scope>
    <source>
        <strain evidence="1">JCM 4654</strain>
    </source>
</reference>
<comment type="caution">
    <text evidence="1">The sequence shown here is derived from an EMBL/GenBank/DDBJ whole genome shotgun (WGS) entry which is preliminary data.</text>
</comment>
<name>A0A919CVR0_9ACTN</name>
<dbReference type="AlphaFoldDB" id="A0A919CVR0"/>
<gene>
    <name evidence="1" type="ORF">GCM10010508_16500</name>
</gene>
<sequence>MPLRRARPAMRDLLYLSESKMGVLVPQLPGRVRDRLGLEAGLNAGVLSLKASMASDSRTSLIGALDAVVKMIERKYGHRRRTEPGLAVGHWIEFDEEFRFGSAWPGGDGARGHPVVEGLVYFAAAQYPEQPPFVLVGSSAHLLDRRRPTGDGPPDGQQVGHFYVEAIRAYARALQEIPGHAGVGHLPALGATDRALSAVTLLCELEAPHTEGWTPPVRLAGVARILAVNDSRSILATPLYIEYASR</sequence>
<reference evidence="1" key="2">
    <citation type="submission" date="2020-09" db="EMBL/GenBank/DDBJ databases">
        <authorList>
            <person name="Sun Q."/>
            <person name="Ohkuma M."/>
        </authorList>
    </citation>
    <scope>NUCLEOTIDE SEQUENCE</scope>
    <source>
        <strain evidence="1">JCM 4654</strain>
    </source>
</reference>
<organism evidence="1 2">
    <name type="scientific">Streptomyces naganishii JCM 4654</name>
    <dbReference type="NCBI Taxonomy" id="1306179"/>
    <lineage>
        <taxon>Bacteria</taxon>
        <taxon>Bacillati</taxon>
        <taxon>Actinomycetota</taxon>
        <taxon>Actinomycetes</taxon>
        <taxon>Kitasatosporales</taxon>
        <taxon>Streptomycetaceae</taxon>
        <taxon>Streptomyces</taxon>
    </lineage>
</organism>
<accession>A0A919CVR0</accession>
<evidence type="ECO:0000313" key="2">
    <source>
        <dbReference type="Proteomes" id="UP000608955"/>
    </source>
</evidence>
<evidence type="ECO:0000313" key="1">
    <source>
        <dbReference type="EMBL" id="GHD86890.1"/>
    </source>
</evidence>
<dbReference type="Pfam" id="PF22880">
    <property type="entry name" value="DUF7019"/>
    <property type="match status" value="1"/>
</dbReference>
<keyword evidence="2" id="KW-1185">Reference proteome</keyword>
<dbReference type="InterPro" id="IPR054284">
    <property type="entry name" value="DUF7019"/>
</dbReference>
<proteinExistence type="predicted"/>
<dbReference type="Proteomes" id="UP000608955">
    <property type="component" value="Unassembled WGS sequence"/>
</dbReference>